<gene>
    <name evidence="2" type="ORF">UFOVP218_10</name>
</gene>
<dbReference type="EMBL" id="LR798261">
    <property type="protein sequence ID" value="CAB5218391.1"/>
    <property type="molecule type" value="Genomic_DNA"/>
</dbReference>
<accession>A0A6J7WK45</accession>
<organism evidence="2">
    <name type="scientific">uncultured Caudovirales phage</name>
    <dbReference type="NCBI Taxonomy" id="2100421"/>
    <lineage>
        <taxon>Viruses</taxon>
        <taxon>Duplodnaviria</taxon>
        <taxon>Heunggongvirae</taxon>
        <taxon>Uroviricota</taxon>
        <taxon>Caudoviricetes</taxon>
        <taxon>Peduoviridae</taxon>
        <taxon>Maltschvirus</taxon>
        <taxon>Maltschvirus maltsch</taxon>
    </lineage>
</organism>
<feature type="domain" description="Glycine-rich" evidence="1">
    <location>
        <begin position="62"/>
        <end position="290"/>
    </location>
</feature>
<protein>
    <recommendedName>
        <fullName evidence="1">Glycine-rich domain-containing protein</fullName>
    </recommendedName>
</protein>
<evidence type="ECO:0000313" key="2">
    <source>
        <dbReference type="EMBL" id="CAB5218391.1"/>
    </source>
</evidence>
<evidence type="ECO:0000259" key="1">
    <source>
        <dbReference type="Pfam" id="PF21722"/>
    </source>
</evidence>
<name>A0A6J7WK45_9CAUD</name>
<dbReference type="InterPro" id="IPR049304">
    <property type="entry name" value="Gly_rich_dom"/>
</dbReference>
<sequence>MTKIVTDQIQRYGSNTAVFTLPSTDGNSGDSLTTDGKGNLSFGGGASSSTTPYGQAFYGFGDGTYYWTCPPGVTSVCVVCIGGGASNQGTTWSSYAGGGGGLGWKNNIKVTPGTVYTVVVGKGGDLYASTAAGGDSYFIDPSIVKGGGCPTGNSQYGTYVGDGGGNGGQGAQYGGGGAGGYTGAGGNQSTNGSGGGGAGGGSYSSTYGGASGGGTGPFGQGPSGIYQSYAGGTGGSGGQDGIMGENPWYSYGAIMREGGLYGGGGGGTGSNTNFGYGMNRGGRGCVRIIWGAGRSFPSTGTGDW</sequence>
<dbReference type="Pfam" id="PF21722">
    <property type="entry name" value="Gly_rich_2"/>
    <property type="match status" value="1"/>
</dbReference>
<proteinExistence type="predicted"/>
<reference evidence="2" key="1">
    <citation type="submission" date="2020-05" db="EMBL/GenBank/DDBJ databases">
        <authorList>
            <person name="Chiriac C."/>
            <person name="Salcher M."/>
            <person name="Ghai R."/>
            <person name="Kavagutti S V."/>
        </authorList>
    </citation>
    <scope>NUCLEOTIDE SEQUENCE</scope>
</reference>